<accession>A0A426VAC0</accession>
<keyword evidence="1" id="KW-0812">Transmembrane</keyword>
<dbReference type="AlphaFoldDB" id="A0A426VAC0"/>
<feature type="transmembrane region" description="Helical" evidence="1">
    <location>
        <begin position="48"/>
        <end position="68"/>
    </location>
</feature>
<keyword evidence="1" id="KW-0472">Membrane</keyword>
<keyword evidence="3" id="KW-1185">Reference proteome</keyword>
<evidence type="ECO:0000313" key="2">
    <source>
        <dbReference type="EMBL" id="RRS03897.1"/>
    </source>
</evidence>
<evidence type="ECO:0000256" key="1">
    <source>
        <dbReference type="SAM" id="Phobius"/>
    </source>
</evidence>
<dbReference type="InterPro" id="IPR025333">
    <property type="entry name" value="DUF4239"/>
</dbReference>
<dbReference type="OrthoDB" id="116415at2"/>
<organism evidence="2 3">
    <name type="scientific">Aquabacterium soli</name>
    <dbReference type="NCBI Taxonomy" id="2493092"/>
    <lineage>
        <taxon>Bacteria</taxon>
        <taxon>Pseudomonadati</taxon>
        <taxon>Pseudomonadota</taxon>
        <taxon>Betaproteobacteria</taxon>
        <taxon>Burkholderiales</taxon>
        <taxon>Aquabacterium</taxon>
    </lineage>
</organism>
<feature type="transmembrane region" description="Helical" evidence="1">
    <location>
        <begin position="214"/>
        <end position="233"/>
    </location>
</feature>
<proteinExistence type="predicted"/>
<evidence type="ECO:0000313" key="3">
    <source>
        <dbReference type="Proteomes" id="UP000269265"/>
    </source>
</evidence>
<keyword evidence="1" id="KW-1133">Transmembrane helix</keyword>
<dbReference type="RefSeq" id="WP_125243737.1">
    <property type="nucleotide sequence ID" value="NZ_RSED01000009.1"/>
</dbReference>
<dbReference type="Proteomes" id="UP000269265">
    <property type="component" value="Unassembled WGS sequence"/>
</dbReference>
<dbReference type="Pfam" id="PF14023">
    <property type="entry name" value="Bestrophin-like"/>
    <property type="match status" value="1"/>
</dbReference>
<name>A0A426VAC0_9BURK</name>
<protein>
    <submittedName>
        <fullName evidence="2">DUF4239 domain-containing protein</fullName>
    </submittedName>
</protein>
<reference evidence="2 3" key="1">
    <citation type="submission" date="2018-12" db="EMBL/GenBank/DDBJ databases">
        <title>The whole draft genome of Aquabacterium sp. SJQ9.</title>
        <authorList>
            <person name="Sun L."/>
            <person name="Gao X."/>
            <person name="Chen W."/>
            <person name="Huang K."/>
        </authorList>
    </citation>
    <scope>NUCLEOTIDE SEQUENCE [LARGE SCALE GENOMIC DNA]</scope>
    <source>
        <strain evidence="2 3">SJQ9</strain>
    </source>
</reference>
<sequence length="262" mass="28234">MDLPFDPLLFSIALFIGMLLSLEAGWRIGRRKQAGTGQAAPAEAGTGAVEGAVFALFGLLLAFAFSGATDRFDHRRELITQEANAIGTAYLRLDLLPAERQAVLKTLMRQYVQARLDTYASIGDKAAVARAFSESQRLQTAIWQGATSAIAQAGTPVLAGVVLPPLNDMFDITTTRLAASHTHPPRVIYGMLFVLALVASMLAGHAMASGPRRPRLHIVAFALIVTATVYVTMDIEVPRQGLIRVDGSDQLLRDTLQGMQPH</sequence>
<dbReference type="EMBL" id="RSED01000009">
    <property type="protein sequence ID" value="RRS03897.1"/>
    <property type="molecule type" value="Genomic_DNA"/>
</dbReference>
<feature type="transmembrane region" description="Helical" evidence="1">
    <location>
        <begin position="187"/>
        <end position="208"/>
    </location>
</feature>
<gene>
    <name evidence="2" type="ORF">EIP75_13165</name>
</gene>
<comment type="caution">
    <text evidence="2">The sequence shown here is derived from an EMBL/GenBank/DDBJ whole genome shotgun (WGS) entry which is preliminary data.</text>
</comment>